<gene>
    <name evidence="2" type="ORF">KIN20_014397</name>
</gene>
<dbReference type="Proteomes" id="UP001196413">
    <property type="component" value="Unassembled WGS sequence"/>
</dbReference>
<keyword evidence="3" id="KW-1185">Reference proteome</keyword>
<protein>
    <submittedName>
        <fullName evidence="2">Uncharacterized protein</fullName>
    </submittedName>
</protein>
<proteinExistence type="predicted"/>
<accession>A0AAD5MZH4</accession>
<keyword evidence="1" id="KW-0812">Transmembrane</keyword>
<evidence type="ECO:0000256" key="1">
    <source>
        <dbReference type="SAM" id="Phobius"/>
    </source>
</evidence>
<sequence length="151" mass="17747">MTLRKISLRKQLSAYKRLPETTANLEGRLPKSRNVFTVSVYFFTLVVFLLTVVLIRRAQRFVDSYKKRQSAVSESGRLVIRFPLWKLALNVATFAGFYLFYVIWFVDLPYSQLFPILIRALYFTLRFIGVWIQVHWTANDQGPMFLPTQLS</sequence>
<keyword evidence="1" id="KW-1133">Transmembrane helix</keyword>
<comment type="caution">
    <text evidence="2">The sequence shown here is derived from an EMBL/GenBank/DDBJ whole genome shotgun (WGS) entry which is preliminary data.</text>
</comment>
<name>A0AAD5MZH4_PARTN</name>
<feature type="transmembrane region" description="Helical" evidence="1">
    <location>
        <begin position="35"/>
        <end position="55"/>
    </location>
</feature>
<keyword evidence="1" id="KW-0472">Membrane</keyword>
<feature type="transmembrane region" description="Helical" evidence="1">
    <location>
        <begin position="112"/>
        <end position="134"/>
    </location>
</feature>
<dbReference type="AlphaFoldDB" id="A0AAD5MZH4"/>
<organism evidence="2 3">
    <name type="scientific">Parelaphostrongylus tenuis</name>
    <name type="common">Meningeal worm</name>
    <dbReference type="NCBI Taxonomy" id="148309"/>
    <lineage>
        <taxon>Eukaryota</taxon>
        <taxon>Metazoa</taxon>
        <taxon>Ecdysozoa</taxon>
        <taxon>Nematoda</taxon>
        <taxon>Chromadorea</taxon>
        <taxon>Rhabditida</taxon>
        <taxon>Rhabditina</taxon>
        <taxon>Rhabditomorpha</taxon>
        <taxon>Strongyloidea</taxon>
        <taxon>Metastrongylidae</taxon>
        <taxon>Parelaphostrongylus</taxon>
    </lineage>
</organism>
<feature type="transmembrane region" description="Helical" evidence="1">
    <location>
        <begin position="87"/>
        <end position="106"/>
    </location>
</feature>
<evidence type="ECO:0000313" key="3">
    <source>
        <dbReference type="Proteomes" id="UP001196413"/>
    </source>
</evidence>
<reference evidence="2" key="1">
    <citation type="submission" date="2021-06" db="EMBL/GenBank/DDBJ databases">
        <title>Parelaphostrongylus tenuis whole genome reference sequence.</title>
        <authorList>
            <person name="Garwood T.J."/>
            <person name="Larsen P.A."/>
            <person name="Fountain-Jones N.M."/>
            <person name="Garbe J.R."/>
            <person name="Macchietto M.G."/>
            <person name="Kania S.A."/>
            <person name="Gerhold R.W."/>
            <person name="Richards J.E."/>
            <person name="Wolf T.M."/>
        </authorList>
    </citation>
    <scope>NUCLEOTIDE SEQUENCE</scope>
    <source>
        <strain evidence="2">MNPRO001-30</strain>
        <tissue evidence="2">Meninges</tissue>
    </source>
</reference>
<dbReference type="EMBL" id="JAHQIW010002863">
    <property type="protein sequence ID" value="KAJ1356659.1"/>
    <property type="molecule type" value="Genomic_DNA"/>
</dbReference>
<evidence type="ECO:0000313" key="2">
    <source>
        <dbReference type="EMBL" id="KAJ1356659.1"/>
    </source>
</evidence>